<dbReference type="SMART" id="SM00386">
    <property type="entry name" value="HAT"/>
    <property type="match status" value="3"/>
</dbReference>
<dbReference type="GO" id="GO:0032040">
    <property type="term" value="C:small-subunit processome"/>
    <property type="evidence" value="ECO:0007669"/>
    <property type="project" value="TreeGrafter"/>
</dbReference>
<evidence type="ECO:0000256" key="1">
    <source>
        <dbReference type="ARBA" id="ARBA00022552"/>
    </source>
</evidence>
<gene>
    <name evidence="2" type="ORF">BE221DRAFT_169343</name>
</gene>
<protein>
    <recommendedName>
        <fullName evidence="3">Suppressor of forked domain-containing protein</fullName>
    </recommendedName>
</protein>
<dbReference type="Proteomes" id="UP000195557">
    <property type="component" value="Unassembled WGS sequence"/>
</dbReference>
<name>A0A1Y5I7S2_OSTTA</name>
<feature type="non-terminal residue" evidence="2">
    <location>
        <position position="1"/>
    </location>
</feature>
<accession>A0A1Y5I7S2</accession>
<dbReference type="AlphaFoldDB" id="A0A1Y5I7S2"/>
<dbReference type="GO" id="GO:0006364">
    <property type="term" value="P:rRNA processing"/>
    <property type="evidence" value="ECO:0007669"/>
    <property type="project" value="UniProtKB-KW"/>
</dbReference>
<proteinExistence type="predicted"/>
<sequence length="190" mass="21817">LLIASPRSSFLWVRYMAFHISCGAYAEAREVAERAIVAIPASEETERMNIWAAYLNLENKYGTPPPEEAVKKLFTRAVQLSNAKHLHMTLISMYERNGQQQSLEDALKKAAKKFSYSTKVWLAYIRAAILKGNSEWARQLLDRATQALPKHKHIKILMRTALFEMKEGNPERGRTMFAHFIRVALEKKNP</sequence>
<evidence type="ECO:0008006" key="3">
    <source>
        <dbReference type="Google" id="ProtNLM"/>
    </source>
</evidence>
<dbReference type="GO" id="GO:0003723">
    <property type="term" value="F:RNA binding"/>
    <property type="evidence" value="ECO:0007669"/>
    <property type="project" value="TreeGrafter"/>
</dbReference>
<dbReference type="PANTHER" id="PTHR23270">
    <property type="entry name" value="PROGRAMMED CELL DEATH PROTEIN 11 PRE-RRNA PROCESSING PROTEIN RRP5"/>
    <property type="match status" value="1"/>
</dbReference>
<reference evidence="2" key="1">
    <citation type="submission" date="2017-04" db="EMBL/GenBank/DDBJ databases">
        <title>Population genomics of picophytoplankton unveils novel chromosome hypervariability.</title>
        <authorList>
            <consortium name="DOE Joint Genome Institute"/>
            <person name="Blanc-Mathieu R."/>
            <person name="Krasovec M."/>
            <person name="Hebrard M."/>
            <person name="Yau S."/>
            <person name="Desgranges E."/>
            <person name="Martin J."/>
            <person name="Schackwitz W."/>
            <person name="Kuo A."/>
            <person name="Salin G."/>
            <person name="Donnadieu C."/>
            <person name="Desdevises Y."/>
            <person name="Sanchez-Ferandin S."/>
            <person name="Moreau H."/>
            <person name="Rivals E."/>
            <person name="Grigoriev I.V."/>
            <person name="Grimsley N."/>
            <person name="Eyre-Walker A."/>
            <person name="Piganeau G."/>
        </authorList>
    </citation>
    <scope>NUCLEOTIDE SEQUENCE [LARGE SCALE GENOMIC DNA]</scope>
    <source>
        <strain evidence="2">RCC 1115</strain>
    </source>
</reference>
<keyword evidence="1" id="KW-0698">rRNA processing</keyword>
<dbReference type="SUPFAM" id="SSF48452">
    <property type="entry name" value="TPR-like"/>
    <property type="match status" value="2"/>
</dbReference>
<dbReference type="EMBL" id="KZ155787">
    <property type="protein sequence ID" value="OUS45608.1"/>
    <property type="molecule type" value="Genomic_DNA"/>
</dbReference>
<dbReference type="Gene3D" id="1.25.40.10">
    <property type="entry name" value="Tetratricopeptide repeat domain"/>
    <property type="match status" value="2"/>
</dbReference>
<organism evidence="2">
    <name type="scientific">Ostreococcus tauri</name>
    <name type="common">Marine green alga</name>
    <dbReference type="NCBI Taxonomy" id="70448"/>
    <lineage>
        <taxon>Eukaryota</taxon>
        <taxon>Viridiplantae</taxon>
        <taxon>Chlorophyta</taxon>
        <taxon>Mamiellophyceae</taxon>
        <taxon>Mamiellales</taxon>
        <taxon>Bathycoccaceae</taxon>
        <taxon>Ostreococcus</taxon>
    </lineage>
</organism>
<evidence type="ECO:0000313" key="2">
    <source>
        <dbReference type="EMBL" id="OUS45608.1"/>
    </source>
</evidence>
<dbReference type="InterPro" id="IPR011990">
    <property type="entry name" value="TPR-like_helical_dom_sf"/>
</dbReference>
<dbReference type="PANTHER" id="PTHR23270:SF10">
    <property type="entry name" value="PROTEIN RRP5 HOMOLOG"/>
    <property type="match status" value="1"/>
</dbReference>
<dbReference type="InterPro" id="IPR045209">
    <property type="entry name" value="Rrp5"/>
</dbReference>
<dbReference type="InterPro" id="IPR003107">
    <property type="entry name" value="HAT"/>
</dbReference>